<sequence length="76" mass="8488">MSASSSSQEGQYPATPTQLSTQEAFGATRKAFTDLEAMGISDFDIFNALADFFYQRREPEISRLMAEAAYQSFCKE</sequence>
<name>A0A6J4VUB1_9CYAN</name>
<dbReference type="AlphaFoldDB" id="A0A6J4VUB1"/>
<reference evidence="2" key="1">
    <citation type="submission" date="2020-02" db="EMBL/GenBank/DDBJ databases">
        <authorList>
            <person name="Meier V. D."/>
        </authorList>
    </citation>
    <scope>NUCLEOTIDE SEQUENCE</scope>
    <source>
        <strain evidence="2">AVDCRST_MAG81</strain>
    </source>
</reference>
<protein>
    <submittedName>
        <fullName evidence="2">Uncharacterized protein</fullName>
    </submittedName>
</protein>
<organism evidence="2">
    <name type="scientific">uncultured Synechococcales cyanobacterium</name>
    <dbReference type="NCBI Taxonomy" id="1936017"/>
    <lineage>
        <taxon>Bacteria</taxon>
        <taxon>Bacillati</taxon>
        <taxon>Cyanobacteriota</taxon>
        <taxon>Cyanophyceae</taxon>
        <taxon>Synechococcales</taxon>
        <taxon>environmental samples</taxon>
    </lineage>
</organism>
<accession>A0A6J4VUB1</accession>
<gene>
    <name evidence="2" type="ORF">AVDCRST_MAG81-4334</name>
</gene>
<dbReference type="EMBL" id="CADCWO010000227">
    <property type="protein sequence ID" value="CAA9588195.1"/>
    <property type="molecule type" value="Genomic_DNA"/>
</dbReference>
<feature type="region of interest" description="Disordered" evidence="1">
    <location>
        <begin position="1"/>
        <end position="21"/>
    </location>
</feature>
<evidence type="ECO:0000313" key="2">
    <source>
        <dbReference type="EMBL" id="CAA9588195.1"/>
    </source>
</evidence>
<evidence type="ECO:0000256" key="1">
    <source>
        <dbReference type="SAM" id="MobiDB-lite"/>
    </source>
</evidence>
<proteinExistence type="predicted"/>